<dbReference type="Proteomes" id="UP000245369">
    <property type="component" value="Chromosome"/>
</dbReference>
<feature type="region of interest" description="Disordered" evidence="4">
    <location>
        <begin position="42"/>
        <end position="157"/>
    </location>
</feature>
<feature type="compositionally biased region" description="Low complexity" evidence="4">
    <location>
        <begin position="120"/>
        <end position="141"/>
    </location>
</feature>
<evidence type="ECO:0008006" key="8">
    <source>
        <dbReference type="Google" id="ProtNLM"/>
    </source>
</evidence>
<dbReference type="NCBIfam" id="TIGR04035">
    <property type="entry name" value="glucan_65_rpt"/>
    <property type="match status" value="2"/>
</dbReference>
<dbReference type="EMBL" id="CP029490">
    <property type="protein sequence ID" value="AWN20971.1"/>
    <property type="molecule type" value="Genomic_DNA"/>
</dbReference>
<feature type="repeat" description="Cell wall-binding" evidence="3">
    <location>
        <begin position="817"/>
        <end position="836"/>
    </location>
</feature>
<dbReference type="GeneID" id="93924112"/>
<feature type="compositionally biased region" description="Polar residues" evidence="4">
    <location>
        <begin position="109"/>
        <end position="119"/>
    </location>
</feature>
<evidence type="ECO:0000256" key="2">
    <source>
        <dbReference type="ARBA" id="ARBA00022737"/>
    </source>
</evidence>
<reference evidence="6 7" key="1">
    <citation type="submission" date="2018-05" db="EMBL/GenBank/DDBJ databases">
        <title>Complete genome sequences of Streptococcus sobrinus.</title>
        <authorList>
            <person name="Sales M."/>
            <person name="Jensen P.A."/>
        </authorList>
    </citation>
    <scope>NUCLEOTIDE SEQUENCE [LARGE SCALE GENOMIC DNA]</scope>
    <source>
        <strain evidence="6 7">SL1</strain>
    </source>
</reference>
<proteinExistence type="predicted"/>
<dbReference type="InterPro" id="IPR018337">
    <property type="entry name" value="Cell_wall/Cho-bd_repeat"/>
</dbReference>
<feature type="repeat" description="Cell wall-binding" evidence="3">
    <location>
        <begin position="486"/>
        <end position="505"/>
    </location>
</feature>
<evidence type="ECO:0000313" key="6">
    <source>
        <dbReference type="EMBL" id="AWN20971.1"/>
    </source>
</evidence>
<protein>
    <recommendedName>
        <fullName evidence="8">Glucosyltransferase-I</fullName>
    </recommendedName>
</protein>
<keyword evidence="7" id="KW-1185">Reference proteome</keyword>
<keyword evidence="1 5" id="KW-0732">Signal</keyword>
<feature type="compositionally biased region" description="Low complexity" evidence="4">
    <location>
        <begin position="76"/>
        <end position="89"/>
    </location>
</feature>
<evidence type="ECO:0000256" key="3">
    <source>
        <dbReference type="PROSITE-ProRule" id="PRU00591"/>
    </source>
</evidence>
<dbReference type="InterPro" id="IPR022263">
    <property type="entry name" value="KxYKxGKxW"/>
</dbReference>
<feature type="signal peptide" evidence="5">
    <location>
        <begin position="1"/>
        <end position="36"/>
    </location>
</feature>
<feature type="repeat" description="Cell wall-binding" evidence="3">
    <location>
        <begin position="776"/>
        <end position="795"/>
    </location>
</feature>
<name>A0ABM6W5C4_9STRE</name>
<evidence type="ECO:0000256" key="1">
    <source>
        <dbReference type="ARBA" id="ARBA00022729"/>
    </source>
</evidence>
<keyword evidence="2" id="KW-0677">Repeat</keyword>
<dbReference type="Pfam" id="PF01473">
    <property type="entry name" value="Choline_bind_1"/>
    <property type="match status" value="2"/>
</dbReference>
<dbReference type="Gene3D" id="2.10.270.10">
    <property type="entry name" value="Cholin Binding"/>
    <property type="match status" value="9"/>
</dbReference>
<dbReference type="InterPro" id="IPR027636">
    <property type="entry name" value="Glucan-bd_rpt"/>
</dbReference>
<evidence type="ECO:0000256" key="5">
    <source>
        <dbReference type="SAM" id="SignalP"/>
    </source>
</evidence>
<sequence>MEAKHRVKMHKVKKHWVAIGMTVLALTSLGAVKVSADETSPVAQADSTSQVQPSANKPVATIDTTASVDKLDNQTEESTNQSDTSSDTTVKASDLADSVPMDQAIPVAETNNGTANSDKQATPADQTQPQAQPTNTEQPATERLQVNPNLPKGTSYRGFHEVNGKAYYFNDQGDAVANQFVTYHYISPTLIDPYNSPHFEVNHYYYYYLDGDGQKVGGWLSLNNERYYFDPDNYQQYRNTVKKIGESVYTFDNEGRVVPNDSPDIGVSFTVPLYLKADESGKKFLYVRTSDYKITNQKGITKFNGAYYYFADDGVVFTGLQKVGDKEYRINGEGKIVAVVDKDDNITTASGEKFESGEIHYSSDATVCFFVTSENKLGRDIILEGSINDYYAFMRVKSHPGPFYFDQDGKAYSGLLNRNGEILYFADPFNAAVKNTTKTIDGKTYTFNQNGRATSIDGIPLEPPTTAGWHRWDRERYYGDGQGHNLTGFQTIEGKPYYFQNDGRLVENQFFSLDNGSTWYCASEDTGEILNGLAKFHGDTYLFRPDGSQVKGTYGEFNGNWYYLDKDNGQPLKFWQTIDGTLRFFDDQTGVQAKNGIYTIEGTQLRFDENGNPFTLDGKAYSLPTGFYTRSGKTYYRNEDGSNATGFKTIDGNLYFFDDDDYETGQMYQNDDKSTLNGSYYFGPDGKAVKGWYIVRNNKYYFGDNYRRVDNGFRKINGKLYYFGFYDHVGDTLKGQYKADGYDFYYFDKESGQALTGWQTIDGLKRHFDENGVQSKNGFYTIENNAYYFDEDGTPASNQYKEIQGNWYYFNKDGHMLTGWQTIDGTKRYFDEKGVQAKNTELTIDGVSYHFDGGGNPSKV</sequence>
<dbReference type="Pfam" id="PF19127">
    <property type="entry name" value="Choline_bind_3"/>
    <property type="match status" value="4"/>
</dbReference>
<feature type="repeat" description="Cell wall-binding" evidence="3">
    <location>
        <begin position="797"/>
        <end position="816"/>
    </location>
</feature>
<evidence type="ECO:0000256" key="4">
    <source>
        <dbReference type="SAM" id="MobiDB-lite"/>
    </source>
</evidence>
<organism evidence="6 7">
    <name type="scientific">Streptococcus sobrinus</name>
    <dbReference type="NCBI Taxonomy" id="1310"/>
    <lineage>
        <taxon>Bacteria</taxon>
        <taxon>Bacillati</taxon>
        <taxon>Bacillota</taxon>
        <taxon>Bacilli</taxon>
        <taxon>Lactobacillales</taxon>
        <taxon>Streptococcaceae</taxon>
        <taxon>Streptococcus</taxon>
    </lineage>
</organism>
<dbReference type="Pfam" id="PF19258">
    <property type="entry name" value="KxYKxGKxW_sig"/>
    <property type="match status" value="1"/>
</dbReference>
<dbReference type="RefSeq" id="WP_019790194.1">
    <property type="nucleotide sequence ID" value="NZ_CP029490.1"/>
</dbReference>
<feature type="chain" id="PRO_5047398127" description="Glucosyltransferase-I" evidence="5">
    <location>
        <begin position="37"/>
        <end position="860"/>
    </location>
</feature>
<gene>
    <name evidence="6" type="ORF">DK182_06255</name>
</gene>
<accession>A0ABM6W5C4</accession>
<feature type="compositionally biased region" description="Polar residues" evidence="4">
    <location>
        <begin position="42"/>
        <end position="55"/>
    </location>
</feature>
<dbReference type="NCBIfam" id="TIGR03715">
    <property type="entry name" value="KxYKxGKxW"/>
    <property type="match status" value="1"/>
</dbReference>
<evidence type="ECO:0000313" key="7">
    <source>
        <dbReference type="Proteomes" id="UP000245369"/>
    </source>
</evidence>
<dbReference type="PROSITE" id="PS51170">
    <property type="entry name" value="CW"/>
    <property type="match status" value="4"/>
</dbReference>
<dbReference type="SUPFAM" id="SSF69360">
    <property type="entry name" value="Cell wall binding repeat"/>
    <property type="match status" value="5"/>
</dbReference>